<dbReference type="EMBL" id="AYOZ01000002">
    <property type="protein sequence ID" value="ETI62153.1"/>
    <property type="molecule type" value="Genomic_DNA"/>
</dbReference>
<dbReference type="Proteomes" id="UP000018857">
    <property type="component" value="Unassembled WGS sequence"/>
</dbReference>
<accession>W1S4W7</accession>
<reference evidence="1 2" key="1">
    <citation type="journal article" date="2014" name="Genome Announc.">
        <title>Draft Genome Sequence of Marinomonas sp. Strain D104, a Polycyclic Aromatic Hydrocarbon-Degrading Bacterium from the Deep-Sea Sediment of the Arctic Ocean.</title>
        <authorList>
            <person name="Dong C."/>
            <person name="Bai X."/>
            <person name="Lai Q."/>
            <person name="Xie Y."/>
            <person name="Chen X."/>
            <person name="Shao Z."/>
        </authorList>
    </citation>
    <scope>NUCLEOTIDE SEQUENCE [LARGE SCALE GENOMIC DNA]</scope>
    <source>
        <strain evidence="1 2">D104</strain>
    </source>
</reference>
<comment type="caution">
    <text evidence="1">The sequence shown here is derived from an EMBL/GenBank/DDBJ whole genome shotgun (WGS) entry which is preliminary data.</text>
</comment>
<dbReference type="PATRIC" id="fig|1208321.3.peg.575"/>
<keyword evidence="2" id="KW-1185">Reference proteome</keyword>
<gene>
    <name evidence="1" type="ORF">D104_02850</name>
</gene>
<evidence type="ECO:0000313" key="1">
    <source>
        <dbReference type="EMBL" id="ETI62153.1"/>
    </source>
</evidence>
<evidence type="ECO:0008006" key="3">
    <source>
        <dbReference type="Google" id="ProtNLM"/>
    </source>
</evidence>
<dbReference type="RefSeq" id="WP_024022785.1">
    <property type="nucleotide sequence ID" value="NZ_AYOZ01000002.1"/>
</dbReference>
<proteinExistence type="predicted"/>
<dbReference type="STRING" id="1208321.D104_02850"/>
<evidence type="ECO:0000313" key="2">
    <source>
        <dbReference type="Proteomes" id="UP000018857"/>
    </source>
</evidence>
<dbReference type="AlphaFoldDB" id="W1S4W7"/>
<protein>
    <recommendedName>
        <fullName evidence="3">Lipocalin-like domain-containing protein</fullName>
    </recommendedName>
</protein>
<sequence length="133" mass="13603">MANTIIASLAGAWVLEQKNGGPKELGMTISSEGMISLSMGGSLLPDIQGAAYAGEANTDGQYPVIMSIYSTSSDAAMGLSITNYTGVLIPQSANVTVDTLEGTAIGIQDKSQASSPVAIFGWSASRALLIEES</sequence>
<organism evidence="1 2">
    <name type="scientific">Marinomonas profundimaris</name>
    <dbReference type="NCBI Taxonomy" id="1208321"/>
    <lineage>
        <taxon>Bacteria</taxon>
        <taxon>Pseudomonadati</taxon>
        <taxon>Pseudomonadota</taxon>
        <taxon>Gammaproteobacteria</taxon>
        <taxon>Oceanospirillales</taxon>
        <taxon>Oceanospirillaceae</taxon>
        <taxon>Marinomonas</taxon>
    </lineage>
</organism>
<name>W1S4W7_9GAMM</name>